<organism evidence="2 3">
    <name type="scientific">Flavivirga aquatica</name>
    <dbReference type="NCBI Taxonomy" id="1849968"/>
    <lineage>
        <taxon>Bacteria</taxon>
        <taxon>Pseudomonadati</taxon>
        <taxon>Bacteroidota</taxon>
        <taxon>Flavobacteriia</taxon>
        <taxon>Flavobacteriales</taxon>
        <taxon>Flavobacteriaceae</taxon>
        <taxon>Flavivirga</taxon>
    </lineage>
</organism>
<evidence type="ECO:0000313" key="2">
    <source>
        <dbReference type="EMBL" id="OEK09788.1"/>
    </source>
</evidence>
<feature type="chain" id="PRO_5009186405" description="Photosynthesis system II assembly factor Ycf48/Hcf136-like domain-containing protein" evidence="1">
    <location>
        <begin position="17"/>
        <end position="79"/>
    </location>
</feature>
<evidence type="ECO:0000313" key="3">
    <source>
        <dbReference type="Proteomes" id="UP000095713"/>
    </source>
</evidence>
<feature type="signal peptide" evidence="1">
    <location>
        <begin position="1"/>
        <end position="16"/>
    </location>
</feature>
<proteinExistence type="predicted"/>
<dbReference type="RefSeq" id="WP_069828448.1">
    <property type="nucleotide sequence ID" value="NZ_MDJD01000006.1"/>
</dbReference>
<dbReference type="OrthoDB" id="9764804at2"/>
<gene>
    <name evidence="2" type="ORF">A8C32_09755</name>
</gene>
<keyword evidence="3" id="KW-1185">Reference proteome</keyword>
<dbReference type="AlphaFoldDB" id="A0A1E5TEL9"/>
<dbReference type="Proteomes" id="UP000095713">
    <property type="component" value="Unassembled WGS sequence"/>
</dbReference>
<evidence type="ECO:0000256" key="1">
    <source>
        <dbReference type="SAM" id="SignalP"/>
    </source>
</evidence>
<sequence length="79" mass="8699">MKLILLFLLLSTNVFCQSWQNAPNIVSNTGGVRFDDVFFLNDDLGWAANGSAAAIYKTTDGGLTWTEQLNNTILGSNHY</sequence>
<reference evidence="2 3" key="1">
    <citation type="submission" date="2016-05" db="EMBL/GenBank/DDBJ databases">
        <title>Draft Genome Sequence of Algibacter sp. Strain SK-16 Isolated from the Surface Water of Aburatsubo Inlet.</title>
        <authorList>
            <person name="Wong S.-K."/>
            <person name="Yoshizawa S."/>
            <person name="Nakajima Y."/>
            <person name="Ogura Y."/>
            <person name="Tetsuya H."/>
            <person name="Hamasaki K."/>
        </authorList>
    </citation>
    <scope>NUCLEOTIDE SEQUENCE [LARGE SCALE GENOMIC DNA]</scope>
    <source>
        <strain evidence="2 3">SK-16</strain>
    </source>
</reference>
<protein>
    <recommendedName>
        <fullName evidence="4">Photosynthesis system II assembly factor Ycf48/Hcf136-like domain-containing protein</fullName>
    </recommendedName>
</protein>
<evidence type="ECO:0008006" key="4">
    <source>
        <dbReference type="Google" id="ProtNLM"/>
    </source>
</evidence>
<dbReference type="STRING" id="1849968.A8C32_09755"/>
<name>A0A1E5TEL9_9FLAO</name>
<dbReference type="SUPFAM" id="SSF110296">
    <property type="entry name" value="Oligoxyloglucan reducing end-specific cellobiohydrolase"/>
    <property type="match status" value="1"/>
</dbReference>
<keyword evidence="1" id="KW-0732">Signal</keyword>
<dbReference type="EMBL" id="MDJD01000006">
    <property type="protein sequence ID" value="OEK09788.1"/>
    <property type="molecule type" value="Genomic_DNA"/>
</dbReference>
<comment type="caution">
    <text evidence="2">The sequence shown here is derived from an EMBL/GenBank/DDBJ whole genome shotgun (WGS) entry which is preliminary data.</text>
</comment>
<accession>A0A1E5TEL9</accession>